<keyword evidence="2" id="KW-0732">Signal</keyword>
<dbReference type="Gene3D" id="3.40.30.10">
    <property type="entry name" value="Glutaredoxin"/>
    <property type="match status" value="1"/>
</dbReference>
<evidence type="ECO:0000256" key="1">
    <source>
        <dbReference type="SAM" id="MobiDB-lite"/>
    </source>
</evidence>
<feature type="region of interest" description="Disordered" evidence="1">
    <location>
        <begin position="1"/>
        <end position="21"/>
    </location>
</feature>
<gene>
    <name evidence="3" type="primary">dsbG</name>
    <name evidence="3" type="ORF">H0A68_07705</name>
</gene>
<evidence type="ECO:0000313" key="4">
    <source>
        <dbReference type="Proteomes" id="UP000580517"/>
    </source>
</evidence>
<dbReference type="InterPro" id="IPR036249">
    <property type="entry name" value="Thioredoxin-like_sf"/>
</dbReference>
<keyword evidence="4" id="KW-1185">Reference proteome</keyword>
<dbReference type="Gene3D" id="3.10.450.70">
    <property type="entry name" value="Disulphide bond isomerase, DsbC/G, N-terminal"/>
    <property type="match status" value="1"/>
</dbReference>
<dbReference type="GO" id="GO:0042597">
    <property type="term" value="C:periplasmic space"/>
    <property type="evidence" value="ECO:0007669"/>
    <property type="project" value="InterPro"/>
</dbReference>
<name>A0A853F819_9BURK</name>
<dbReference type="RefSeq" id="WP_167668878.1">
    <property type="nucleotide sequence ID" value="NZ_JACCEW010000002.1"/>
</dbReference>
<evidence type="ECO:0000313" key="3">
    <source>
        <dbReference type="EMBL" id="NYT36755.1"/>
    </source>
</evidence>
<dbReference type="NCBIfam" id="NF008657">
    <property type="entry name" value="PRK11657.1"/>
    <property type="match status" value="1"/>
</dbReference>
<dbReference type="PANTHER" id="PTHR35272">
    <property type="entry name" value="THIOL:DISULFIDE INTERCHANGE PROTEIN DSBC-RELATED"/>
    <property type="match status" value="1"/>
</dbReference>
<sequence length="213" mass="23351">MATQRENPMLTRNRGHAARQGHWRRTGLPALALAVALSASPSWAETYPTVIQDAVAKGVKVVTTFPAASGLKGWVLQQDDTYSIVYTTSDNKTLLAGTLIDEHGEDLTAQYEAQYVPKPDVASLYAQLADTGYIQEGTADNPARTLYIFVDGNCPYCHYTWIALQAYQKVGLQVRWIFVDTLGPTSMPKALQVLSADDPAAAFRNLEENFGKP</sequence>
<evidence type="ECO:0000256" key="2">
    <source>
        <dbReference type="SAM" id="SignalP"/>
    </source>
</evidence>
<dbReference type="SUPFAM" id="SSF52833">
    <property type="entry name" value="Thioredoxin-like"/>
    <property type="match status" value="1"/>
</dbReference>
<dbReference type="AlphaFoldDB" id="A0A853F819"/>
<protein>
    <submittedName>
        <fullName evidence="3">Thiol:disulfide interchange protein DsbG</fullName>
    </submittedName>
</protein>
<comment type="caution">
    <text evidence="3">The sequence shown here is derived from an EMBL/GenBank/DDBJ whole genome shotgun (WGS) entry which is preliminary data.</text>
</comment>
<dbReference type="Proteomes" id="UP000580517">
    <property type="component" value="Unassembled WGS sequence"/>
</dbReference>
<organism evidence="3 4">
    <name type="scientific">Allopusillimonas soli</name>
    <dbReference type="NCBI Taxonomy" id="659016"/>
    <lineage>
        <taxon>Bacteria</taxon>
        <taxon>Pseudomonadati</taxon>
        <taxon>Pseudomonadota</taxon>
        <taxon>Betaproteobacteria</taxon>
        <taxon>Burkholderiales</taxon>
        <taxon>Alcaligenaceae</taxon>
        <taxon>Allopusillimonas</taxon>
    </lineage>
</organism>
<proteinExistence type="predicted"/>
<accession>A0A853F819</accession>
<dbReference type="InterPro" id="IPR009094">
    <property type="entry name" value="DiS-bond_isomerase_DsbC/G_N_sf"/>
</dbReference>
<reference evidence="3 4" key="1">
    <citation type="submission" date="2020-07" db="EMBL/GenBank/DDBJ databases">
        <title>Taxonomic revisions and descriptions of new bacterial species based on genomic comparisons in the high-G+C-content subgroup of the family Alcaligenaceae.</title>
        <authorList>
            <person name="Szabo A."/>
            <person name="Felfoldi T."/>
        </authorList>
    </citation>
    <scope>NUCLEOTIDE SEQUENCE [LARGE SCALE GENOMIC DNA]</scope>
    <source>
        <strain evidence="3 4">DSM 25264</strain>
    </source>
</reference>
<dbReference type="SUPFAM" id="SSF54423">
    <property type="entry name" value="DsbC/DsbG N-terminal domain-like"/>
    <property type="match status" value="1"/>
</dbReference>
<feature type="signal peptide" evidence="2">
    <location>
        <begin position="1"/>
        <end position="44"/>
    </location>
</feature>
<feature type="chain" id="PRO_5032547629" evidence="2">
    <location>
        <begin position="45"/>
        <end position="213"/>
    </location>
</feature>
<dbReference type="PANTHER" id="PTHR35272:SF4">
    <property type="entry name" value="THIOL:DISULFIDE INTERCHANGE PROTEIN DSBG"/>
    <property type="match status" value="1"/>
</dbReference>
<dbReference type="InterPro" id="IPR051470">
    <property type="entry name" value="Thiol:disulfide_interchange"/>
</dbReference>
<dbReference type="EMBL" id="JACCEW010000002">
    <property type="protein sequence ID" value="NYT36755.1"/>
    <property type="molecule type" value="Genomic_DNA"/>
</dbReference>